<accession>A0A0J0XZK3</accession>
<dbReference type="STRING" id="879819.A0A0J0XZK3"/>
<dbReference type="InterPro" id="IPR052639">
    <property type="entry name" value="TRAIP_ubiq-protein_ligase"/>
</dbReference>
<dbReference type="OrthoDB" id="3219336at2759"/>
<dbReference type="Pfam" id="PF13639">
    <property type="entry name" value="zf-RING_2"/>
    <property type="match status" value="1"/>
</dbReference>
<dbReference type="Proteomes" id="UP000053611">
    <property type="component" value="Unassembled WGS sequence"/>
</dbReference>
<feature type="domain" description="RING-type" evidence="4">
    <location>
        <begin position="10"/>
        <end position="79"/>
    </location>
</feature>
<keyword evidence="1" id="KW-0479">Metal-binding</keyword>
<dbReference type="InterPro" id="IPR013083">
    <property type="entry name" value="Znf_RING/FYVE/PHD"/>
</dbReference>
<evidence type="ECO:0000259" key="4">
    <source>
        <dbReference type="PROSITE" id="PS50089"/>
    </source>
</evidence>
<protein>
    <recommendedName>
        <fullName evidence="4">RING-type domain-containing protein</fullName>
    </recommendedName>
</protein>
<keyword evidence="2" id="KW-0175">Coiled coil</keyword>
<dbReference type="GO" id="GO:0061630">
    <property type="term" value="F:ubiquitin protein ligase activity"/>
    <property type="evidence" value="ECO:0007669"/>
    <property type="project" value="TreeGrafter"/>
</dbReference>
<feature type="region of interest" description="Disordered" evidence="3">
    <location>
        <begin position="490"/>
        <end position="541"/>
    </location>
</feature>
<dbReference type="InterPro" id="IPR001841">
    <property type="entry name" value="Znf_RING"/>
</dbReference>
<name>A0A0J0XZK3_9TREE</name>
<organism evidence="5 6">
    <name type="scientific">Cutaneotrichosporon oleaginosum</name>
    <dbReference type="NCBI Taxonomy" id="879819"/>
    <lineage>
        <taxon>Eukaryota</taxon>
        <taxon>Fungi</taxon>
        <taxon>Dikarya</taxon>
        <taxon>Basidiomycota</taxon>
        <taxon>Agaricomycotina</taxon>
        <taxon>Tremellomycetes</taxon>
        <taxon>Trichosporonales</taxon>
        <taxon>Trichosporonaceae</taxon>
        <taxon>Cutaneotrichosporon</taxon>
    </lineage>
</organism>
<gene>
    <name evidence="5" type="ORF">CC85DRAFT_289760</name>
</gene>
<reference evidence="5 6" key="1">
    <citation type="submission" date="2015-03" db="EMBL/GenBank/DDBJ databases">
        <title>Genomics and transcriptomics of the oil-accumulating basidiomycete yeast T. oleaginosus allow insights into substrate utilization and the diverse evolutionary trajectories of mating systems in fungi.</title>
        <authorList>
            <consortium name="DOE Joint Genome Institute"/>
            <person name="Kourist R."/>
            <person name="Kracht O."/>
            <person name="Bracharz F."/>
            <person name="Lipzen A."/>
            <person name="Nolan M."/>
            <person name="Ohm R."/>
            <person name="Grigoriev I."/>
            <person name="Sun S."/>
            <person name="Heitman J."/>
            <person name="Bruck T."/>
            <person name="Nowrousian M."/>
        </authorList>
    </citation>
    <scope>NUCLEOTIDE SEQUENCE [LARGE SCALE GENOMIC DNA]</scope>
    <source>
        <strain evidence="5 6">IBC0246</strain>
    </source>
</reference>
<feature type="compositionally biased region" description="Low complexity" evidence="3">
    <location>
        <begin position="433"/>
        <end position="452"/>
    </location>
</feature>
<feature type="compositionally biased region" description="Basic and acidic residues" evidence="3">
    <location>
        <begin position="497"/>
        <end position="540"/>
    </location>
</feature>
<dbReference type="SUPFAM" id="SSF57850">
    <property type="entry name" value="RING/U-box"/>
    <property type="match status" value="1"/>
</dbReference>
<dbReference type="PANTHER" id="PTHR46569:SF1">
    <property type="entry name" value="E3 UBIQUITIN-PROTEIN LIGASE RFWD3-RELATED"/>
    <property type="match status" value="1"/>
</dbReference>
<dbReference type="GO" id="GO:0005634">
    <property type="term" value="C:nucleus"/>
    <property type="evidence" value="ECO:0007669"/>
    <property type="project" value="TreeGrafter"/>
</dbReference>
<keyword evidence="6" id="KW-1185">Reference proteome</keyword>
<feature type="compositionally biased region" description="Low complexity" evidence="3">
    <location>
        <begin position="550"/>
        <end position="568"/>
    </location>
</feature>
<dbReference type="Gene3D" id="3.30.40.10">
    <property type="entry name" value="Zinc/RING finger domain, C3HC4 (zinc finger)"/>
    <property type="match status" value="1"/>
</dbReference>
<feature type="region of interest" description="Disordered" evidence="3">
    <location>
        <begin position="549"/>
        <end position="568"/>
    </location>
</feature>
<dbReference type="PANTHER" id="PTHR46569">
    <property type="entry name" value="E3 UBIQUITIN-PROTEIN LIGASE TRAIP"/>
    <property type="match status" value="1"/>
</dbReference>
<dbReference type="GO" id="GO:0008270">
    <property type="term" value="F:zinc ion binding"/>
    <property type="evidence" value="ECO:0007669"/>
    <property type="project" value="UniProtKB-KW"/>
</dbReference>
<dbReference type="RefSeq" id="XP_018282952.1">
    <property type="nucleotide sequence ID" value="XM_018424723.1"/>
</dbReference>
<dbReference type="AlphaFoldDB" id="A0A0J0XZK3"/>
<evidence type="ECO:0000256" key="3">
    <source>
        <dbReference type="SAM" id="MobiDB-lite"/>
    </source>
</evidence>
<sequence length="640" mass="71317">MPLKLEDAHCAVCMDNLFDLRDDLDEVLPIATPDCGHVFHEKCLLQWFKFQADAYVTQLGDQGVTLTQADAPAECPECRSECYADPDTGDPAIHRLFINFNSEGKTLNQAPSSQHVPSSPSARWKSADKDIMGMARRARGLTAEVDAAGAESHEDDLRGTLKRAEALRADAVSSKAAEGFKTYVGRLNVALHRLQTRLEEHPLIGTLEGRVALLETQLAEAQRNHKRATADLERRMQMELDRMMVQERTRAEKEISRAANERDAMQREVEKTRTALARARSTASEREDDLQAKLVEAQRIAARETEERQILQKDLVDRTKTLKFWQAKAEKRGQLKSKYEALRVQNEALRAAARSSPQKTMRTSDDNLRVDCYEAGEPEETLELEVEEPTIESFLEGMGHDGRKRSATERVMVFDSPSPPKNRSTTLRTFNLDSLSPPRSALSRTRTSTSDTRTAKPRFGGAERGLSGSKARSGASSNINRSKYFERYPEPVASGSARDKVETVASSRERLAGSRDGPPRAERPRHPPADARSGRGDMAHQEQMAALREPLPLSHKSSSSSRVLVDSSSPVRAPKRSLEAIEVISLIDSPPKRGPLETRRSELRTVNSMNREPDILNYLGVNSHGEQRGVATGTKVRRRA</sequence>
<dbReference type="GO" id="GO:0090734">
    <property type="term" value="C:site of DNA damage"/>
    <property type="evidence" value="ECO:0007669"/>
    <property type="project" value="TreeGrafter"/>
</dbReference>
<evidence type="ECO:0000256" key="2">
    <source>
        <dbReference type="SAM" id="Coils"/>
    </source>
</evidence>
<dbReference type="PROSITE" id="PS50089">
    <property type="entry name" value="ZF_RING_2"/>
    <property type="match status" value="1"/>
</dbReference>
<proteinExistence type="predicted"/>
<keyword evidence="1" id="KW-0863">Zinc-finger</keyword>
<evidence type="ECO:0000313" key="5">
    <source>
        <dbReference type="EMBL" id="KLT46461.1"/>
    </source>
</evidence>
<feature type="coiled-coil region" evidence="2">
    <location>
        <begin position="204"/>
        <end position="352"/>
    </location>
</feature>
<feature type="region of interest" description="Disordered" evidence="3">
    <location>
        <begin position="410"/>
        <end position="478"/>
    </location>
</feature>
<evidence type="ECO:0000256" key="1">
    <source>
        <dbReference type="PROSITE-ProRule" id="PRU00175"/>
    </source>
</evidence>
<dbReference type="GO" id="GO:0016567">
    <property type="term" value="P:protein ubiquitination"/>
    <property type="evidence" value="ECO:0007669"/>
    <property type="project" value="TreeGrafter"/>
</dbReference>
<feature type="compositionally biased region" description="Polar residues" evidence="3">
    <location>
        <begin position="421"/>
        <end position="432"/>
    </location>
</feature>
<dbReference type="GeneID" id="28985326"/>
<keyword evidence="1" id="KW-0862">Zinc</keyword>
<evidence type="ECO:0000313" key="6">
    <source>
        <dbReference type="Proteomes" id="UP000053611"/>
    </source>
</evidence>
<dbReference type="SMART" id="SM00184">
    <property type="entry name" value="RING"/>
    <property type="match status" value="1"/>
</dbReference>
<dbReference type="EMBL" id="KQ087177">
    <property type="protein sequence ID" value="KLT46461.1"/>
    <property type="molecule type" value="Genomic_DNA"/>
</dbReference>
<dbReference type="GO" id="GO:0031297">
    <property type="term" value="P:replication fork processing"/>
    <property type="evidence" value="ECO:0007669"/>
    <property type="project" value="TreeGrafter"/>
</dbReference>